<reference evidence="4" key="1">
    <citation type="journal article" date="2019" name="Int. J. Syst. Evol. Microbiol.">
        <title>The Global Catalogue of Microorganisms (GCM) 10K type strain sequencing project: providing services to taxonomists for standard genome sequencing and annotation.</title>
        <authorList>
            <consortium name="The Broad Institute Genomics Platform"/>
            <consortium name="The Broad Institute Genome Sequencing Center for Infectious Disease"/>
            <person name="Wu L."/>
            <person name="Ma J."/>
        </authorList>
    </citation>
    <scope>NUCLEOTIDE SEQUENCE [LARGE SCALE GENOMIC DNA]</scope>
    <source>
        <strain evidence="4">CCM 8897</strain>
    </source>
</reference>
<accession>A0ABW1USB7</accession>
<feature type="region of interest" description="Disordered" evidence="1">
    <location>
        <begin position="197"/>
        <end position="261"/>
    </location>
</feature>
<dbReference type="PROSITE" id="PS51257">
    <property type="entry name" value="PROKAR_LIPOPROTEIN"/>
    <property type="match status" value="1"/>
</dbReference>
<gene>
    <name evidence="3" type="ORF">ACFQHW_09030</name>
</gene>
<evidence type="ECO:0000256" key="2">
    <source>
        <dbReference type="SAM" id="SignalP"/>
    </source>
</evidence>
<feature type="compositionally biased region" description="Acidic residues" evidence="1">
    <location>
        <begin position="216"/>
        <end position="225"/>
    </location>
</feature>
<sequence>MNRHRWLHRYASVSLLLIAFVGLAACRQQTKTTLYQQSLDQGAAALAANKIAQAQDHFEDALKEAPRDQQAQRLLTQTNDYLAAQKAFNRGDLKQAAAKLAQLGNEQDLDTSLKTAFTELRQAVQAAEKETGTVANQVAQVQQSYDDGDYQQANLLLTQMDTIDWRNKAYLAQLHTQYSDLGRLVLQKLLAQNPSGTVVSAEKQADQQAPQTDQSADGDEQEATADTESGADTNVKSSDSTTASPTDPPESDDSSTAITPQPTATYYRQMLVRLMGYQVSTVAAIPDQIITAAFVQAQSQTGDARIAATILEASYPQLVLERQQHQNTGTQLTTAAAQQLAQKYWNQADTLAQQDCEPKTTTVNEETGTVTVHFAGISEANYTYTIDFTASGQINWQDSAGNLRVLGVWK</sequence>
<dbReference type="Proteomes" id="UP001596310">
    <property type="component" value="Unassembled WGS sequence"/>
</dbReference>
<name>A0ABW1USB7_9LACO</name>
<proteinExistence type="predicted"/>
<organism evidence="3 4">
    <name type="scientific">Lapidilactobacillus achengensis</name>
    <dbReference type="NCBI Taxonomy" id="2486000"/>
    <lineage>
        <taxon>Bacteria</taxon>
        <taxon>Bacillati</taxon>
        <taxon>Bacillota</taxon>
        <taxon>Bacilli</taxon>
        <taxon>Lactobacillales</taxon>
        <taxon>Lactobacillaceae</taxon>
        <taxon>Lapidilactobacillus</taxon>
    </lineage>
</organism>
<protein>
    <submittedName>
        <fullName evidence="3">Tetratricopeptide repeat protein</fullName>
    </submittedName>
</protein>
<dbReference type="EMBL" id="JBHSSM010000019">
    <property type="protein sequence ID" value="MFC6315704.1"/>
    <property type="molecule type" value="Genomic_DNA"/>
</dbReference>
<feature type="compositionally biased region" description="Polar residues" evidence="1">
    <location>
        <begin position="226"/>
        <end position="236"/>
    </location>
</feature>
<comment type="caution">
    <text evidence="3">The sequence shown here is derived from an EMBL/GenBank/DDBJ whole genome shotgun (WGS) entry which is preliminary data.</text>
</comment>
<keyword evidence="2" id="KW-0732">Signal</keyword>
<evidence type="ECO:0000313" key="4">
    <source>
        <dbReference type="Proteomes" id="UP001596310"/>
    </source>
</evidence>
<feature type="compositionally biased region" description="Polar residues" evidence="1">
    <location>
        <begin position="206"/>
        <end position="215"/>
    </location>
</feature>
<feature type="signal peptide" evidence="2">
    <location>
        <begin position="1"/>
        <end position="24"/>
    </location>
</feature>
<dbReference type="RefSeq" id="WP_125600571.1">
    <property type="nucleotide sequence ID" value="NZ_JBHSSM010000019.1"/>
</dbReference>
<evidence type="ECO:0000313" key="3">
    <source>
        <dbReference type="EMBL" id="MFC6315704.1"/>
    </source>
</evidence>
<feature type="chain" id="PRO_5045535817" evidence="2">
    <location>
        <begin position="25"/>
        <end position="410"/>
    </location>
</feature>
<keyword evidence="4" id="KW-1185">Reference proteome</keyword>
<evidence type="ECO:0000256" key="1">
    <source>
        <dbReference type="SAM" id="MobiDB-lite"/>
    </source>
</evidence>